<reference evidence="2" key="1">
    <citation type="journal article" date="2023" name="GigaByte">
        <title>Genome assembly of the bearded iris, Iris pallida Lam.</title>
        <authorList>
            <person name="Bruccoleri R.E."/>
            <person name="Oakeley E.J."/>
            <person name="Faust A.M.E."/>
            <person name="Altorfer M."/>
            <person name="Dessus-Babus S."/>
            <person name="Burckhardt D."/>
            <person name="Oertli M."/>
            <person name="Naumann U."/>
            <person name="Petersen F."/>
            <person name="Wong J."/>
        </authorList>
    </citation>
    <scope>NUCLEOTIDE SEQUENCE</scope>
    <source>
        <strain evidence="2">GSM-AAB239-AS_SAM_17_03QT</strain>
    </source>
</reference>
<gene>
    <name evidence="2" type="ORF">M6B38_104430</name>
</gene>
<organism evidence="2 3">
    <name type="scientific">Iris pallida</name>
    <name type="common">Sweet iris</name>
    <dbReference type="NCBI Taxonomy" id="29817"/>
    <lineage>
        <taxon>Eukaryota</taxon>
        <taxon>Viridiplantae</taxon>
        <taxon>Streptophyta</taxon>
        <taxon>Embryophyta</taxon>
        <taxon>Tracheophyta</taxon>
        <taxon>Spermatophyta</taxon>
        <taxon>Magnoliopsida</taxon>
        <taxon>Liliopsida</taxon>
        <taxon>Asparagales</taxon>
        <taxon>Iridaceae</taxon>
        <taxon>Iridoideae</taxon>
        <taxon>Irideae</taxon>
        <taxon>Iris</taxon>
    </lineage>
</organism>
<keyword evidence="3" id="KW-1185">Reference proteome</keyword>
<dbReference type="Proteomes" id="UP001140949">
    <property type="component" value="Unassembled WGS sequence"/>
</dbReference>
<feature type="signal peptide" evidence="1">
    <location>
        <begin position="1"/>
        <end position="30"/>
    </location>
</feature>
<proteinExistence type="predicted"/>
<keyword evidence="1" id="KW-0732">Signal</keyword>
<reference evidence="2" key="2">
    <citation type="submission" date="2023-04" db="EMBL/GenBank/DDBJ databases">
        <authorList>
            <person name="Bruccoleri R.E."/>
            <person name="Oakeley E.J."/>
            <person name="Faust A.-M."/>
            <person name="Dessus-Babus S."/>
            <person name="Altorfer M."/>
            <person name="Burckhardt D."/>
            <person name="Oertli M."/>
            <person name="Naumann U."/>
            <person name="Petersen F."/>
            <person name="Wong J."/>
        </authorList>
    </citation>
    <scope>NUCLEOTIDE SEQUENCE</scope>
    <source>
        <strain evidence="2">GSM-AAB239-AS_SAM_17_03QT</strain>
        <tissue evidence="2">Leaf</tissue>
    </source>
</reference>
<comment type="caution">
    <text evidence="2">The sequence shown here is derived from an EMBL/GenBank/DDBJ whole genome shotgun (WGS) entry which is preliminary data.</text>
</comment>
<dbReference type="PANTHER" id="PTHR36733:SF1">
    <property type="entry name" value="CELL WALL PROTEIN-RELATED"/>
    <property type="match status" value="1"/>
</dbReference>
<protein>
    <submittedName>
        <fullName evidence="2">Cell wall protein</fullName>
    </submittedName>
</protein>
<feature type="chain" id="PRO_5043657492" evidence="1">
    <location>
        <begin position="31"/>
        <end position="117"/>
    </location>
</feature>
<dbReference type="PANTHER" id="PTHR36733">
    <property type="entry name" value="CELL WALL PROTEIN-RELATED"/>
    <property type="match status" value="1"/>
</dbReference>
<dbReference type="EMBL" id="JANAVB010032220">
    <property type="protein sequence ID" value="KAJ6810741.1"/>
    <property type="molecule type" value="Genomic_DNA"/>
</dbReference>
<evidence type="ECO:0000313" key="3">
    <source>
        <dbReference type="Proteomes" id="UP001140949"/>
    </source>
</evidence>
<accession>A0AAX6F3H4</accession>
<name>A0AAX6F3H4_IRIPA</name>
<evidence type="ECO:0000256" key="1">
    <source>
        <dbReference type="SAM" id="SignalP"/>
    </source>
</evidence>
<evidence type="ECO:0000313" key="2">
    <source>
        <dbReference type="EMBL" id="KAJ6810741.1"/>
    </source>
</evidence>
<dbReference type="InterPro" id="IPR034565">
    <property type="entry name" value="Put_cell_wall"/>
</dbReference>
<dbReference type="AlphaFoldDB" id="A0AAX6F3H4"/>
<sequence>MAAFASKSGAGLSLALCLLVVVSLAPQATTVRGRKAPAAAAPDRKQTDCLDTAEGTVLIPGVGRTAIGGGHKLPSIGGLDNSGPAAANGQYIPGADDTFVPNPGFEVPNPFRGSVNP</sequence>